<evidence type="ECO:0000256" key="1">
    <source>
        <dbReference type="SAM" id="MobiDB-lite"/>
    </source>
</evidence>
<dbReference type="AlphaFoldDB" id="R0JFB1"/>
<evidence type="ECO:0000313" key="2">
    <source>
        <dbReference type="EMBL" id="EOA95671.1"/>
    </source>
</evidence>
<accession>R0JFB1</accession>
<dbReference type="Proteomes" id="UP000296049">
    <property type="component" value="Unassembled WGS sequence"/>
</dbReference>
<keyword evidence="3" id="KW-1185">Reference proteome</keyword>
<name>R0JFB1_ANAPL</name>
<organism evidence="2 3">
    <name type="scientific">Anas platyrhynchos</name>
    <name type="common">Mallard</name>
    <name type="synonym">Anas boschas</name>
    <dbReference type="NCBI Taxonomy" id="8839"/>
    <lineage>
        <taxon>Eukaryota</taxon>
        <taxon>Metazoa</taxon>
        <taxon>Chordata</taxon>
        <taxon>Craniata</taxon>
        <taxon>Vertebrata</taxon>
        <taxon>Euteleostomi</taxon>
        <taxon>Archelosauria</taxon>
        <taxon>Archosauria</taxon>
        <taxon>Dinosauria</taxon>
        <taxon>Saurischia</taxon>
        <taxon>Theropoda</taxon>
        <taxon>Coelurosauria</taxon>
        <taxon>Aves</taxon>
        <taxon>Neognathae</taxon>
        <taxon>Galloanserae</taxon>
        <taxon>Anseriformes</taxon>
        <taxon>Anatidae</taxon>
        <taxon>Anatinae</taxon>
        <taxon>Anas</taxon>
    </lineage>
</organism>
<gene>
    <name evidence="2" type="ORF">Anapl_12464</name>
</gene>
<proteinExistence type="predicted"/>
<dbReference type="EMBL" id="KB744209">
    <property type="protein sequence ID" value="EOA95671.1"/>
    <property type="molecule type" value="Genomic_DNA"/>
</dbReference>
<sequence>MNMCHLQPQSQNINDFQPFPPEQSRTATSTLMTLTQANSKLVQDSAQDASIANTSISCPKFCTRFQEPDSTSYGSIPLPSCEF</sequence>
<feature type="region of interest" description="Disordered" evidence="1">
    <location>
        <begin position="1"/>
        <end position="23"/>
    </location>
</feature>
<reference evidence="3" key="1">
    <citation type="journal article" date="2013" name="Nat. Genet.">
        <title>The duck genome and transcriptome provide insight into an avian influenza virus reservoir species.</title>
        <authorList>
            <person name="Huang Y."/>
            <person name="Li Y."/>
            <person name="Burt D.W."/>
            <person name="Chen H."/>
            <person name="Zhang Y."/>
            <person name="Qian W."/>
            <person name="Kim H."/>
            <person name="Gan S."/>
            <person name="Zhao Y."/>
            <person name="Li J."/>
            <person name="Yi K."/>
            <person name="Feng H."/>
            <person name="Zhu P."/>
            <person name="Li B."/>
            <person name="Liu Q."/>
            <person name="Fairley S."/>
            <person name="Magor K.E."/>
            <person name="Du Z."/>
            <person name="Hu X."/>
            <person name="Goodman L."/>
            <person name="Tafer H."/>
            <person name="Vignal A."/>
            <person name="Lee T."/>
            <person name="Kim K.W."/>
            <person name="Sheng Z."/>
            <person name="An Y."/>
            <person name="Searle S."/>
            <person name="Herrero J."/>
            <person name="Groenen M.A."/>
            <person name="Crooijmans R.P."/>
            <person name="Faraut T."/>
            <person name="Cai Q."/>
            <person name="Webster R.G."/>
            <person name="Aldridge J.R."/>
            <person name="Warren W.C."/>
            <person name="Bartschat S."/>
            <person name="Kehr S."/>
            <person name="Marz M."/>
            <person name="Stadler P.F."/>
            <person name="Smith J."/>
            <person name="Kraus R.H."/>
            <person name="Zhao Y."/>
            <person name="Ren L."/>
            <person name="Fei J."/>
            <person name="Morisson M."/>
            <person name="Kaiser P."/>
            <person name="Griffin D.K."/>
            <person name="Rao M."/>
            <person name="Pitel F."/>
            <person name="Wang J."/>
            <person name="Li N."/>
        </authorList>
    </citation>
    <scope>NUCLEOTIDE SEQUENCE [LARGE SCALE GENOMIC DNA]</scope>
</reference>
<evidence type="ECO:0000313" key="3">
    <source>
        <dbReference type="Proteomes" id="UP000296049"/>
    </source>
</evidence>
<protein>
    <submittedName>
        <fullName evidence="2">Uncharacterized protein</fullName>
    </submittedName>
</protein>